<dbReference type="Proteomes" id="UP001320768">
    <property type="component" value="Unassembled WGS sequence"/>
</dbReference>
<evidence type="ECO:0000313" key="2">
    <source>
        <dbReference type="Proteomes" id="UP001320768"/>
    </source>
</evidence>
<comment type="caution">
    <text evidence="1">The sequence shown here is derived from an EMBL/GenBank/DDBJ whole genome shotgun (WGS) entry which is preliminary data.</text>
</comment>
<organism evidence="1 2">
    <name type="scientific">Candidatus Synchoanobacter obligatus</name>
    <dbReference type="NCBI Taxonomy" id="2919597"/>
    <lineage>
        <taxon>Bacteria</taxon>
        <taxon>Pseudomonadati</taxon>
        <taxon>Pseudomonadota</taxon>
        <taxon>Gammaproteobacteria</taxon>
        <taxon>Candidatus Comchoanobacterales</taxon>
        <taxon>Candidatus Comchoanobacteraceae</taxon>
        <taxon>Candidatus Synchoanobacter</taxon>
    </lineage>
</organism>
<evidence type="ECO:0000313" key="1">
    <source>
        <dbReference type="EMBL" id="MCP8352551.1"/>
    </source>
</evidence>
<dbReference type="EMBL" id="JAKUDN010000002">
    <property type="protein sequence ID" value="MCP8352551.1"/>
    <property type="molecule type" value="Genomic_DNA"/>
</dbReference>
<keyword evidence="2" id="KW-1185">Reference proteome</keyword>
<proteinExistence type="predicted"/>
<accession>A0ABT1L6K8</accession>
<gene>
    <name evidence="1" type="ORF">MKS91_04535</name>
</gene>
<reference evidence="1 2" key="1">
    <citation type="journal article" date="2022" name="Nat. Microbiol.">
        <title>The microbiome of a bacterivorous marine choanoflagellate contains a resource-demanding obligate bacterial associate.</title>
        <authorList>
            <person name="Needham D.M."/>
            <person name="Poirier C."/>
            <person name="Bachy C."/>
            <person name="George E.E."/>
            <person name="Wilken S."/>
            <person name="Yung C.C.M."/>
            <person name="Limardo A.J."/>
            <person name="Morando M."/>
            <person name="Sudek L."/>
            <person name="Malmstrom R.R."/>
            <person name="Keeling P.J."/>
            <person name="Santoro A.E."/>
            <person name="Worden A.Z."/>
        </authorList>
    </citation>
    <scope>NUCLEOTIDE SEQUENCE [LARGE SCALE GENOMIC DNA]</scope>
    <source>
        <strain evidence="1 2">Comchoano-2</strain>
    </source>
</reference>
<evidence type="ECO:0008006" key="3">
    <source>
        <dbReference type="Google" id="ProtNLM"/>
    </source>
</evidence>
<name>A0ABT1L6K8_9GAMM</name>
<dbReference type="RefSeq" id="WP_258569657.1">
    <property type="nucleotide sequence ID" value="NZ_JAKUDN010000002.1"/>
</dbReference>
<sequence length="145" mass="16558">MTYSKDLLVTMVQDALVAYRATVSTVKPWRHSQMSKILQLCESCQSDFVLLCSILKVVEEIDNAASSGIRRFFLKPSRLTHLIKSVLYEYKVLTLEHQEAVHPGEISNVSRLSHEQEPVVMIPDQHLMQQEAIDIVSRVNLLTHN</sequence>
<protein>
    <recommendedName>
        <fullName evidence="3">Response regulatory domain-containing protein</fullName>
    </recommendedName>
</protein>